<dbReference type="AlphaFoldDB" id="A0A3P3DCD2"/>
<organism evidence="2 3">
    <name type="scientific">Falsigemmobacter faecalis</name>
    <dbReference type="NCBI Taxonomy" id="2488730"/>
    <lineage>
        <taxon>Bacteria</taxon>
        <taxon>Pseudomonadati</taxon>
        <taxon>Pseudomonadota</taxon>
        <taxon>Alphaproteobacteria</taxon>
        <taxon>Rhodobacterales</taxon>
        <taxon>Paracoccaceae</taxon>
        <taxon>Falsigemmobacter</taxon>
    </lineage>
</organism>
<evidence type="ECO:0000313" key="3">
    <source>
        <dbReference type="Proteomes" id="UP000282125"/>
    </source>
</evidence>
<gene>
    <name evidence="2" type="ORF">EG244_15905</name>
</gene>
<protein>
    <submittedName>
        <fullName evidence="2">HK97 gp10 family phage protein</fullName>
    </submittedName>
</protein>
<name>A0A3P3DCD2_9RHOB</name>
<accession>A0A3P3DCD2</accession>
<feature type="compositionally biased region" description="Basic residues" evidence="1">
    <location>
        <begin position="67"/>
        <end position="76"/>
    </location>
</feature>
<dbReference type="RefSeq" id="WP_124966168.1">
    <property type="nucleotide sequence ID" value="NZ_RRAZ01000028.1"/>
</dbReference>
<proteinExistence type="predicted"/>
<dbReference type="EMBL" id="RRAZ01000028">
    <property type="protein sequence ID" value="RRH71997.1"/>
    <property type="molecule type" value="Genomic_DNA"/>
</dbReference>
<dbReference type="OrthoDB" id="7585428at2"/>
<feature type="region of interest" description="Disordered" evidence="1">
    <location>
        <begin position="40"/>
        <end position="76"/>
    </location>
</feature>
<dbReference type="InterPro" id="IPR010064">
    <property type="entry name" value="HK97-gp10_tail"/>
</dbReference>
<dbReference type="Pfam" id="PF04883">
    <property type="entry name" value="HK97-gp10_like"/>
    <property type="match status" value="1"/>
</dbReference>
<sequence length="152" mass="16884">MKITIRTKGFKEIEQALKGIEKKATAKVVMRRSLIKAAKPVADKAQAMAPKGPKPELSPSVGVSTKLSKRQKKLHRKAFRSDKASVEVFVGAGPLSSAHNQEFGNENHVAQPFLRPAWDAEGRATLDRLGDEMWRQIEAQARRTAKKNGWEV</sequence>
<dbReference type="Proteomes" id="UP000282125">
    <property type="component" value="Unassembled WGS sequence"/>
</dbReference>
<evidence type="ECO:0000256" key="1">
    <source>
        <dbReference type="SAM" id="MobiDB-lite"/>
    </source>
</evidence>
<reference evidence="2 3" key="1">
    <citation type="submission" date="2018-11" db="EMBL/GenBank/DDBJ databases">
        <title>Gemmobacter sp. nov., YIM 102744-1 draft genome.</title>
        <authorList>
            <person name="Li G."/>
            <person name="Jiang Y."/>
        </authorList>
    </citation>
    <scope>NUCLEOTIDE SEQUENCE [LARGE SCALE GENOMIC DNA]</scope>
    <source>
        <strain evidence="2 3">YIM 102744-1</strain>
    </source>
</reference>
<evidence type="ECO:0000313" key="2">
    <source>
        <dbReference type="EMBL" id="RRH71997.1"/>
    </source>
</evidence>
<comment type="caution">
    <text evidence="2">The sequence shown here is derived from an EMBL/GenBank/DDBJ whole genome shotgun (WGS) entry which is preliminary data.</text>
</comment>
<keyword evidence="3" id="KW-1185">Reference proteome</keyword>